<feature type="domain" description="Helicase ATP-binding" evidence="2">
    <location>
        <begin position="386"/>
        <end position="570"/>
    </location>
</feature>
<evidence type="ECO:0000313" key="4">
    <source>
        <dbReference type="EMBL" id="EFQ52967.1"/>
    </source>
</evidence>
<dbReference type="GO" id="GO:0006304">
    <property type="term" value="P:DNA modification"/>
    <property type="evidence" value="ECO:0007669"/>
    <property type="project" value="InterPro"/>
</dbReference>
<dbReference type="InterPro" id="IPR027417">
    <property type="entry name" value="P-loop_NTPase"/>
</dbReference>
<dbReference type="GO" id="GO:0016787">
    <property type="term" value="F:hydrolase activity"/>
    <property type="evidence" value="ECO:0007669"/>
    <property type="project" value="InterPro"/>
</dbReference>
<evidence type="ECO:0000259" key="3">
    <source>
        <dbReference type="PROSITE" id="PS51194"/>
    </source>
</evidence>
<keyword evidence="4" id="KW-0067">ATP-binding</keyword>
<dbReference type="InterPro" id="IPR014001">
    <property type="entry name" value="Helicase_ATP-bd"/>
</dbReference>
<feature type="coiled-coil region" evidence="1">
    <location>
        <begin position="140"/>
        <end position="170"/>
    </location>
</feature>
<sequence length="1074" mass="123377">MMETNFDNYPSKYAEIGKSGQQAESILYQAPRNAVQGFRVLVETITKEVLHLDGYGSYTERQVDRLRLMQLHPTDYPVKVVQAMDRVRQLGNKASHNGKQDINTNQALEIDQDAYLVSEWFLSTYTQANEKEYIQPQNNSQNIEELKKQLAEQQEKIQRLQQLNSQNKVAPTVEEKVARRKKSLQFANAHPLSEKETRKIIDEQLRAAGWEADTKNIRYSNTKPEKGKNKAIAEWEFPNGDRADYALFIGKEAVGIIEAKKYEDDVYSSLDQAVDYSKEFVFTDKVAEPVRNYEVYKPYNVPFVFSTNGRPYLKQLEQKSGIWFWDARNPKHPRRPLESWFTPDDLKLKLSAPLEKDSDKALNDDDIYPELANRDYQKEAIRAVENAIGEGKTRILLAMATGTGKTRMAISLMYRLIKNKRARRILYLVDRQSLANQTANSLKDNKIGSQPVSSIYNVKEFTDKMPASTTRIQISTVQGMVQRLFNSTDTADKPTPGMYDFIIVDEAHRGYSEDREMSDDELRFYDQSEYISQYRRVVDYFDATAIGMTATPAIQTVQIFGEPVYAYSYQQAVIDGYLMDHNAPYIIKTKLSENGIQFKKDQEVNSYNYDLNEQEKFRMPEDINFDVEAFNKKVITEPFNRAVCQELVRRLDPNDPSHGKTLIFAATDEHADMVVRLLKEEFEKIGNPVGDNAVMKITGQDRHRDIHIKQFKNEQYPNIVVTVDLLTTGIDVPSICNIVFLRRVKSRILYEQMLGRATRKYDGIDAFNIFDPIGQYDSMKKYTDMNSAINEKTVQRSVEECYSLALDAQSEDSLKEYRKQLVAKLQRKIQRLDDKQAAELKNAVQEDDLSAWARSLESATQSKLKSESGKIRTISEFRLKPRTALISNQEDEVVKVERGYGNNNEKPADYLEEFTNFIKSSRNEIPAIDVLINRPSDLSLQDLRQIQSVLSAHGFKENDLQSAWKTANKVDIAANIISFIRQAALGTPLESDTAVVDRAMSKVYGMADWTTVQMKWLKRIEEQLKQNHILGPNASTAFNDIEVFKEHGGYKQMKRVFGKQTDEIVSLINQNLYA</sequence>
<dbReference type="InterPro" id="IPR013670">
    <property type="entry name" value="EcoEI_R_C_dom"/>
</dbReference>
<name>E3C8K4_9LACO</name>
<dbReference type="Pfam" id="PF04851">
    <property type="entry name" value="ResIII"/>
    <property type="match status" value="1"/>
</dbReference>
<feature type="domain" description="Helicase C-terminal" evidence="3">
    <location>
        <begin position="646"/>
        <end position="818"/>
    </location>
</feature>
<dbReference type="NCBIfam" id="NF008521">
    <property type="entry name" value="PRK11448.1"/>
    <property type="match status" value="1"/>
</dbReference>
<dbReference type="InterPro" id="IPR050742">
    <property type="entry name" value="Helicase_Restrict-Modif_Enz"/>
</dbReference>
<keyword evidence="1" id="KW-0175">Coiled coil</keyword>
<dbReference type="RefSeq" id="WP_003713149.1">
    <property type="nucleotide sequence ID" value="NZ_AEKL01000057.1"/>
</dbReference>
<protein>
    <submittedName>
        <fullName evidence="4">Helicase C-terminal domain protein</fullName>
    </submittedName>
</protein>
<dbReference type="Pfam" id="PF08463">
    <property type="entry name" value="EcoEI_R_C"/>
    <property type="match status" value="1"/>
</dbReference>
<dbReference type="Gene3D" id="3.90.1570.30">
    <property type="match status" value="1"/>
</dbReference>
<dbReference type="CDD" id="cd18032">
    <property type="entry name" value="DEXHc_RE_I_III_res"/>
    <property type="match status" value="1"/>
</dbReference>
<dbReference type="CDD" id="cd18799">
    <property type="entry name" value="SF2_C_EcoAI-like"/>
    <property type="match status" value="1"/>
</dbReference>
<dbReference type="Proteomes" id="UP000003070">
    <property type="component" value="Unassembled WGS sequence"/>
</dbReference>
<gene>
    <name evidence="4" type="ORF">HMPREF9265_0778</name>
</gene>
<reference evidence="4 5" key="1">
    <citation type="submission" date="2010-10" db="EMBL/GenBank/DDBJ databases">
        <authorList>
            <person name="Durkin A.S."/>
            <person name="Madupu R."/>
            <person name="Torralba M."/>
            <person name="Gillis M."/>
            <person name="Methe B."/>
            <person name="Sutton G."/>
            <person name="Nelson K.E."/>
        </authorList>
    </citation>
    <scope>NUCLEOTIDE SEQUENCE [LARGE SCALE GENOMIC DNA]</scope>
    <source>
        <strain evidence="4 5">PB013-T2-3</strain>
    </source>
</reference>
<dbReference type="SUPFAM" id="SSF52540">
    <property type="entry name" value="P-loop containing nucleoside triphosphate hydrolases"/>
    <property type="match status" value="1"/>
</dbReference>
<dbReference type="InterPro" id="IPR001650">
    <property type="entry name" value="Helicase_C-like"/>
</dbReference>
<dbReference type="Pfam" id="PF00271">
    <property type="entry name" value="Helicase_C"/>
    <property type="match status" value="1"/>
</dbReference>
<evidence type="ECO:0000259" key="2">
    <source>
        <dbReference type="PROSITE" id="PS51192"/>
    </source>
</evidence>
<dbReference type="PROSITE" id="PS51194">
    <property type="entry name" value="HELICASE_CTER"/>
    <property type="match status" value="1"/>
</dbReference>
<organism evidence="4 5">
    <name type="scientific">Limosilactobacillus oris PB013-T2-3</name>
    <dbReference type="NCBI Taxonomy" id="908339"/>
    <lineage>
        <taxon>Bacteria</taxon>
        <taxon>Bacillati</taxon>
        <taxon>Bacillota</taxon>
        <taxon>Bacilli</taxon>
        <taxon>Lactobacillales</taxon>
        <taxon>Lactobacillaceae</taxon>
        <taxon>Limosilactobacillus</taxon>
    </lineage>
</organism>
<dbReference type="GO" id="GO:0005829">
    <property type="term" value="C:cytosol"/>
    <property type="evidence" value="ECO:0007669"/>
    <property type="project" value="TreeGrafter"/>
</dbReference>
<accession>E3C8K4</accession>
<evidence type="ECO:0000313" key="5">
    <source>
        <dbReference type="Proteomes" id="UP000003070"/>
    </source>
</evidence>
<dbReference type="GO" id="GO:0004386">
    <property type="term" value="F:helicase activity"/>
    <property type="evidence" value="ECO:0007669"/>
    <property type="project" value="UniProtKB-KW"/>
</dbReference>
<dbReference type="SMART" id="SM00487">
    <property type="entry name" value="DEXDc"/>
    <property type="match status" value="1"/>
</dbReference>
<dbReference type="EMBL" id="AEKL01000057">
    <property type="protein sequence ID" value="EFQ52967.1"/>
    <property type="molecule type" value="Genomic_DNA"/>
</dbReference>
<dbReference type="PROSITE" id="PS51192">
    <property type="entry name" value="HELICASE_ATP_BIND_1"/>
    <property type="match status" value="1"/>
</dbReference>
<dbReference type="GO" id="GO:0005524">
    <property type="term" value="F:ATP binding"/>
    <property type="evidence" value="ECO:0007669"/>
    <property type="project" value="InterPro"/>
</dbReference>
<dbReference type="AlphaFoldDB" id="E3C8K4"/>
<dbReference type="PANTHER" id="PTHR47396:SF1">
    <property type="entry name" value="ATP-DEPENDENT HELICASE IRC3-RELATED"/>
    <property type="match status" value="1"/>
</dbReference>
<dbReference type="InterPro" id="IPR006935">
    <property type="entry name" value="Helicase/UvrB_N"/>
</dbReference>
<dbReference type="Gene3D" id="3.40.50.300">
    <property type="entry name" value="P-loop containing nucleotide triphosphate hydrolases"/>
    <property type="match status" value="2"/>
</dbReference>
<dbReference type="eggNOG" id="COG4096">
    <property type="taxonomic scope" value="Bacteria"/>
</dbReference>
<keyword evidence="4" id="KW-0347">Helicase</keyword>
<proteinExistence type="predicted"/>
<dbReference type="SMART" id="SM00490">
    <property type="entry name" value="HELICc"/>
    <property type="match status" value="1"/>
</dbReference>
<comment type="caution">
    <text evidence="4">The sequence shown here is derived from an EMBL/GenBank/DDBJ whole genome shotgun (WGS) entry which is preliminary data.</text>
</comment>
<keyword evidence="4" id="KW-0378">Hydrolase</keyword>
<evidence type="ECO:0000256" key="1">
    <source>
        <dbReference type="SAM" id="Coils"/>
    </source>
</evidence>
<dbReference type="PANTHER" id="PTHR47396">
    <property type="entry name" value="TYPE I RESTRICTION ENZYME ECOKI R PROTEIN"/>
    <property type="match status" value="1"/>
</dbReference>
<dbReference type="GO" id="GO:0003677">
    <property type="term" value="F:DNA binding"/>
    <property type="evidence" value="ECO:0007669"/>
    <property type="project" value="InterPro"/>
</dbReference>
<keyword evidence="4" id="KW-0547">Nucleotide-binding</keyword>